<keyword evidence="1" id="KW-0472">Membrane</keyword>
<evidence type="ECO:0000313" key="2">
    <source>
        <dbReference type="EMBL" id="ABI79756.1"/>
    </source>
</evidence>
<dbReference type="GO" id="GO:0019031">
    <property type="term" value="C:viral envelope"/>
    <property type="evidence" value="ECO:0007669"/>
    <property type="project" value="UniProtKB-KW"/>
</dbReference>
<dbReference type="EMBL" id="DQ853431">
    <property type="protein sequence ID" value="ABI79756.1"/>
    <property type="molecule type" value="Genomic_RNA"/>
</dbReference>
<sequence length="82" mass="9945">MKVMETRRNYQHLWRWGTMLLGMLMICKAAENLWVTVYYGVPVWKEAPLLYFVPQMLKLMRQRYIMFGPHMPVYPQTPAHKK</sequence>
<evidence type="ECO:0000313" key="3">
    <source>
        <dbReference type="EMBL" id="AWF49558.1"/>
    </source>
</evidence>
<keyword evidence="1" id="KW-1133">Transmembrane helix</keyword>
<keyword evidence="2" id="KW-0261">Viral envelope protein</keyword>
<name>Q00F94_HV1</name>
<keyword evidence="1" id="KW-0812">Transmembrane</keyword>
<gene>
    <name evidence="2" type="primary">env</name>
</gene>
<protein>
    <submittedName>
        <fullName evidence="2">Envelope glycoprotein</fullName>
    </submittedName>
</protein>
<reference evidence="2" key="1">
    <citation type="journal article" date="2006" name="J. Virol.">
        <title>Selection on the human immunodeficiency virus type 1 proteome following primary infection.</title>
        <authorList>
            <person name="Liu Y."/>
            <person name="McNevin J."/>
            <person name="Cao J."/>
            <person name="Zhao H."/>
            <person name="Genowati I."/>
            <person name="Wong K."/>
            <person name="McLaughlin S."/>
            <person name="McSweyn M.D."/>
            <person name="Diem K."/>
            <person name="Stevens C.E."/>
            <person name="Maenza J."/>
            <person name="He H."/>
            <person name="Nickle D.C."/>
            <person name="Shriner D."/>
            <person name="Holte S.E."/>
            <person name="Collier A.C."/>
            <person name="Corey L."/>
            <person name="McElrath M.J."/>
            <person name="Mullins J.I."/>
        </authorList>
    </citation>
    <scope>NUCLEOTIDE SEQUENCE</scope>
    <source>
        <strain evidence="2">14421.1</strain>
    </source>
</reference>
<reference evidence="3" key="3">
    <citation type="submission" date="2018-03" db="EMBL/GenBank/DDBJ databases">
        <authorList>
            <person name="Keele B.F."/>
        </authorList>
    </citation>
    <scope>NUCLEOTIDE SEQUENCE</scope>
    <source>
        <strain evidence="3">Viroverse:14421.1</strain>
    </source>
</reference>
<accession>Q00F94</accession>
<dbReference type="EMBL" id="MH060853">
    <property type="protein sequence ID" value="AWF49558.1"/>
    <property type="molecule type" value="Genomic_RNA"/>
</dbReference>
<reference evidence="3" key="2">
    <citation type="journal article" date="2018" name="PLoS Med.">
        <title>Transmission of HIV-1 drug resistance mutations within partner-pairs: A cross-sectional study of a primary HIV infection cohort.</title>
        <authorList>
            <person name="Stekler J.D."/>
            <person name="Milne R."/>
            <person name="Payant R."/>
            <person name="Beck I."/>
            <person name="Herbeck J."/>
            <person name="Maust B."/>
            <person name="Deng W."/>
            <person name="Tapia K."/>
            <person name="Holte S."/>
            <person name="Maenza J."/>
            <person name="Stevens C.E."/>
            <person name="Mullins J.I."/>
            <person name="Collier A.C."/>
            <person name="Frenkel L.M."/>
        </authorList>
    </citation>
    <scope>NUCLEOTIDE SEQUENCE</scope>
    <source>
        <strain evidence="3">Viroverse:14421.1</strain>
    </source>
</reference>
<proteinExistence type="predicted"/>
<evidence type="ECO:0000256" key="1">
    <source>
        <dbReference type="SAM" id="Phobius"/>
    </source>
</evidence>
<organism evidence="2">
    <name type="scientific">Human immunodeficiency virus type 1</name>
    <name type="common">HIV-1</name>
    <dbReference type="NCBI Taxonomy" id="11676"/>
    <lineage>
        <taxon>Viruses</taxon>
        <taxon>Riboviria</taxon>
        <taxon>Pararnavirae</taxon>
        <taxon>Artverviricota</taxon>
        <taxon>Revtraviricetes</taxon>
        <taxon>Ortervirales</taxon>
        <taxon>Retroviridae</taxon>
        <taxon>Orthoretrovirinae</taxon>
        <taxon>Lentivirus</taxon>
        <taxon>Lentivirus humimdef1</taxon>
    </lineage>
</organism>
<feature type="transmembrane region" description="Helical" evidence="1">
    <location>
        <begin position="20"/>
        <end position="41"/>
    </location>
</feature>
<keyword evidence="2" id="KW-0946">Virion</keyword>
<organismHost>
    <name type="scientific">Homo sapiens</name>
    <name type="common">Human</name>
    <dbReference type="NCBI Taxonomy" id="9606"/>
</organismHost>